<accession>A0A2A9F7S2</accession>
<proteinExistence type="predicted"/>
<evidence type="ECO:0000313" key="4">
    <source>
        <dbReference type="Proteomes" id="UP000243542"/>
    </source>
</evidence>
<dbReference type="AlphaFoldDB" id="A0A2A9F7S2"/>
<keyword evidence="4" id="KW-1185">Reference proteome</keyword>
<dbReference type="EMBL" id="PDJK01000002">
    <property type="protein sequence ID" value="PFG47457.1"/>
    <property type="molecule type" value="Genomic_DNA"/>
</dbReference>
<comment type="caution">
    <text evidence="3">The sequence shown here is derived from an EMBL/GenBank/DDBJ whole genome shotgun (WGS) entry which is preliminary data.</text>
</comment>
<dbReference type="Gene3D" id="3.90.190.10">
    <property type="entry name" value="Protein tyrosine phosphatase superfamily"/>
    <property type="match status" value="1"/>
</dbReference>
<evidence type="ECO:0000313" key="3">
    <source>
        <dbReference type="EMBL" id="PFG47457.1"/>
    </source>
</evidence>
<sequence>MSSPPAQALALPGGAEVRPRGLGRPCPVGPEPDFGLYLGSRRLRAKHDATLTWNHEWIRWPAFLLPLDWAGAKRDIEALHARAAAGEVVELACHGGVGRTGTVLACLATLDGLEPDDAVSWVRAHYHRRAVETYWQRRWIHWFAKRGSARCAVGGE</sequence>
<feature type="domain" description="Tyrosine specific protein phosphatases" evidence="2">
    <location>
        <begin position="76"/>
        <end position="123"/>
    </location>
</feature>
<feature type="compositionally biased region" description="Low complexity" evidence="1">
    <location>
        <begin position="1"/>
        <end position="15"/>
    </location>
</feature>
<reference evidence="3 4" key="1">
    <citation type="submission" date="2017-10" db="EMBL/GenBank/DDBJ databases">
        <title>Sequencing the genomes of 1000 actinobacteria strains.</title>
        <authorList>
            <person name="Klenk H.-P."/>
        </authorList>
    </citation>
    <scope>NUCLEOTIDE SEQUENCE [LARGE SCALE GENOMIC DNA]</scope>
    <source>
        <strain evidence="3 4">DSM 46092</strain>
    </source>
</reference>
<name>A0A2A9F7S2_9PSEU</name>
<feature type="region of interest" description="Disordered" evidence="1">
    <location>
        <begin position="1"/>
        <end position="24"/>
    </location>
</feature>
<protein>
    <recommendedName>
        <fullName evidence="2">Tyrosine specific protein phosphatases domain-containing protein</fullName>
    </recommendedName>
</protein>
<evidence type="ECO:0000256" key="1">
    <source>
        <dbReference type="SAM" id="MobiDB-lite"/>
    </source>
</evidence>
<dbReference type="InterPro" id="IPR029021">
    <property type="entry name" value="Prot-tyrosine_phosphatase-like"/>
</dbReference>
<evidence type="ECO:0000259" key="2">
    <source>
        <dbReference type="PROSITE" id="PS50056"/>
    </source>
</evidence>
<dbReference type="Proteomes" id="UP000243542">
    <property type="component" value="Unassembled WGS sequence"/>
</dbReference>
<dbReference type="RefSeq" id="WP_098511392.1">
    <property type="nucleotide sequence ID" value="NZ_JBIAKZ010000011.1"/>
</dbReference>
<organism evidence="3 4">
    <name type="scientific">Amycolatopsis sulphurea</name>
    <dbReference type="NCBI Taxonomy" id="76022"/>
    <lineage>
        <taxon>Bacteria</taxon>
        <taxon>Bacillati</taxon>
        <taxon>Actinomycetota</taxon>
        <taxon>Actinomycetes</taxon>
        <taxon>Pseudonocardiales</taxon>
        <taxon>Pseudonocardiaceae</taxon>
        <taxon>Amycolatopsis</taxon>
    </lineage>
</organism>
<dbReference type="InterPro" id="IPR000387">
    <property type="entry name" value="Tyr_Pase_dom"/>
</dbReference>
<dbReference type="PROSITE" id="PS50056">
    <property type="entry name" value="TYR_PHOSPHATASE_2"/>
    <property type="match status" value="1"/>
</dbReference>
<gene>
    <name evidence="3" type="ORF">ATK36_2501</name>
</gene>
<dbReference type="SUPFAM" id="SSF52799">
    <property type="entry name" value="(Phosphotyrosine protein) phosphatases II"/>
    <property type="match status" value="1"/>
</dbReference>